<feature type="compositionally biased region" description="Polar residues" evidence="1">
    <location>
        <begin position="223"/>
        <end position="240"/>
    </location>
</feature>
<dbReference type="EMBL" id="CAVMBE010000073">
    <property type="protein sequence ID" value="CAK4032904.1"/>
    <property type="molecule type" value="Genomic_DNA"/>
</dbReference>
<evidence type="ECO:0000313" key="2">
    <source>
        <dbReference type="EMBL" id="CAK4032904.1"/>
    </source>
</evidence>
<feature type="region of interest" description="Disordered" evidence="1">
    <location>
        <begin position="60"/>
        <end position="84"/>
    </location>
</feature>
<dbReference type="AlphaFoldDB" id="A0AAI9EE78"/>
<reference evidence="2" key="1">
    <citation type="submission" date="2023-11" db="EMBL/GenBank/DDBJ databases">
        <authorList>
            <person name="Alioto T."/>
            <person name="Alioto T."/>
            <person name="Gomez Garrido J."/>
        </authorList>
    </citation>
    <scope>NUCLEOTIDE SEQUENCE</scope>
</reference>
<proteinExistence type="predicted"/>
<organism evidence="2 3">
    <name type="scientific">Lecanosticta acicola</name>
    <dbReference type="NCBI Taxonomy" id="111012"/>
    <lineage>
        <taxon>Eukaryota</taxon>
        <taxon>Fungi</taxon>
        <taxon>Dikarya</taxon>
        <taxon>Ascomycota</taxon>
        <taxon>Pezizomycotina</taxon>
        <taxon>Dothideomycetes</taxon>
        <taxon>Dothideomycetidae</taxon>
        <taxon>Mycosphaerellales</taxon>
        <taxon>Mycosphaerellaceae</taxon>
        <taxon>Lecanosticta</taxon>
    </lineage>
</organism>
<evidence type="ECO:0000256" key="1">
    <source>
        <dbReference type="SAM" id="MobiDB-lite"/>
    </source>
</evidence>
<gene>
    <name evidence="2" type="ORF">LECACI_7A008062</name>
</gene>
<comment type="caution">
    <text evidence="2">The sequence shown here is derived from an EMBL/GenBank/DDBJ whole genome shotgun (WGS) entry which is preliminary data.</text>
</comment>
<keyword evidence="3" id="KW-1185">Reference proteome</keyword>
<feature type="region of interest" description="Disordered" evidence="1">
    <location>
        <begin position="209"/>
        <end position="241"/>
    </location>
</feature>
<evidence type="ECO:0000313" key="3">
    <source>
        <dbReference type="Proteomes" id="UP001296104"/>
    </source>
</evidence>
<dbReference type="Proteomes" id="UP001296104">
    <property type="component" value="Unassembled WGS sequence"/>
</dbReference>
<accession>A0AAI9EE78</accession>
<name>A0AAI9EE78_9PEZI</name>
<protein>
    <submittedName>
        <fullName evidence="2">Uncharacterized protein</fullName>
    </submittedName>
</protein>
<sequence>MPPLRPLLQQTRHFSTSPRPQASLLFALGALSNSRETQHFNKISRLDRTEHSPSLKLIKTSEVDPFKKSRQPRNASSLAGFSPEMERTVELEERVEELQGYMKATQKSITELKNALGWMLLGFGVASGLAVGMFWSNGGAEPVRDSGELGRKIAARAKAAIPLPSISESTRPNVRDVVTAEQAPVRLDPVMPAATTATASKEETFVPATPISKLGIPTEESKTSPCTQYQPQQRPPTSLWRNLFWREQ</sequence>